<reference evidence="2 3" key="1">
    <citation type="journal article" date="2013" name="PLoS ONE">
        <title>Poles Apart: Arctic and Antarctic Octadecabacter strains Share High Genome Plasticity and a New Type of Xanthorhodopsin.</title>
        <authorList>
            <person name="Vollmers J."/>
            <person name="Voget S."/>
            <person name="Dietrich S."/>
            <person name="Gollnow K."/>
            <person name="Smits M."/>
            <person name="Meyer K."/>
            <person name="Brinkhoff T."/>
            <person name="Simon M."/>
            <person name="Daniel R."/>
        </authorList>
    </citation>
    <scope>NUCLEOTIDE SEQUENCE [LARGE SCALE GENOMIC DNA]</scope>
    <source>
        <strain evidence="2 3">307</strain>
    </source>
</reference>
<protein>
    <submittedName>
        <fullName evidence="2">Uncharacterized protein</fullName>
    </submittedName>
</protein>
<keyword evidence="3" id="KW-1185">Reference proteome</keyword>
<dbReference type="STRING" id="391626.OAN307_c15910"/>
<feature type="compositionally biased region" description="Basic and acidic residues" evidence="1">
    <location>
        <begin position="34"/>
        <end position="49"/>
    </location>
</feature>
<accession>M9R3N7</accession>
<dbReference type="HOGENOM" id="CLU_2070694_0_0_5"/>
<dbReference type="KEGG" id="oat:OAN307_c15910"/>
<proteinExistence type="predicted"/>
<dbReference type="AlphaFoldDB" id="M9R3N7"/>
<feature type="region of interest" description="Disordered" evidence="1">
    <location>
        <begin position="25"/>
        <end position="52"/>
    </location>
</feature>
<sequence length="118" mass="13156">MIRVQTQPAVKISDRTGIFASPEIIPVHSASVRPRSDDKGGSQRGREGHQAGQNAKFCWKFHCVAPYGILFEFGFKIAQGFGLRALAVFLAQGIQQFLARRVREGFEGIFHRSLKVIN</sequence>
<name>M9R3N7_9RHOB</name>
<evidence type="ECO:0000313" key="3">
    <source>
        <dbReference type="Proteomes" id="UP000005307"/>
    </source>
</evidence>
<gene>
    <name evidence="2" type="ORF">OAN307_c15910</name>
</gene>
<dbReference type="EMBL" id="CP003740">
    <property type="protein sequence ID" value="AGI67264.1"/>
    <property type="molecule type" value="Genomic_DNA"/>
</dbReference>
<dbReference type="Proteomes" id="UP000005307">
    <property type="component" value="Chromosome"/>
</dbReference>
<evidence type="ECO:0000256" key="1">
    <source>
        <dbReference type="SAM" id="MobiDB-lite"/>
    </source>
</evidence>
<evidence type="ECO:0000313" key="2">
    <source>
        <dbReference type="EMBL" id="AGI67264.1"/>
    </source>
</evidence>
<organism evidence="2 3">
    <name type="scientific">Octadecabacter antarcticus 307</name>
    <dbReference type="NCBI Taxonomy" id="391626"/>
    <lineage>
        <taxon>Bacteria</taxon>
        <taxon>Pseudomonadati</taxon>
        <taxon>Pseudomonadota</taxon>
        <taxon>Alphaproteobacteria</taxon>
        <taxon>Rhodobacterales</taxon>
        <taxon>Roseobacteraceae</taxon>
        <taxon>Octadecabacter</taxon>
    </lineage>
</organism>